<dbReference type="GO" id="GO:0016853">
    <property type="term" value="F:isomerase activity"/>
    <property type="evidence" value="ECO:0007669"/>
    <property type="project" value="UniProtKB-KW"/>
</dbReference>
<comment type="caution">
    <text evidence="2">The sequence shown here is derived from an EMBL/GenBank/DDBJ whole genome shotgun (WGS) entry which is preliminary data.</text>
</comment>
<name>A0ABV1MZ38_9BACI</name>
<reference evidence="2 3" key="1">
    <citation type="submission" date="2024-06" db="EMBL/GenBank/DDBJ databases">
        <title>Lysinibacillus zambalefons sp. nov., a Novel Firmicute Isolated from the Poon Bato Zambales Hyperalkaline Spring.</title>
        <authorList>
            <person name="Aja J.A."/>
            <person name="Lazaro J.E.H."/>
            <person name="Llorin L.D."/>
            <person name="Lim K.R."/>
            <person name="Teodosio J."/>
            <person name="Dalisay D.S."/>
        </authorList>
    </citation>
    <scope>NUCLEOTIDE SEQUENCE [LARGE SCALE GENOMIC DNA]</scope>
    <source>
        <strain evidence="2 3">M3</strain>
    </source>
</reference>
<dbReference type="Proteomes" id="UP001478862">
    <property type="component" value="Unassembled WGS sequence"/>
</dbReference>
<dbReference type="RefSeq" id="WP_349662081.1">
    <property type="nucleotide sequence ID" value="NZ_JBEGDG010000035.1"/>
</dbReference>
<dbReference type="EMBL" id="JBEGDG010000035">
    <property type="protein sequence ID" value="MEQ6357767.1"/>
    <property type="molecule type" value="Genomic_DNA"/>
</dbReference>
<keyword evidence="2" id="KW-0413">Isomerase</keyword>
<feature type="signal peptide" evidence="1">
    <location>
        <begin position="1"/>
        <end position="17"/>
    </location>
</feature>
<evidence type="ECO:0000256" key="1">
    <source>
        <dbReference type="SAM" id="SignalP"/>
    </source>
</evidence>
<keyword evidence="3" id="KW-1185">Reference proteome</keyword>
<gene>
    <name evidence="2" type="ORF">ABNX05_24485</name>
</gene>
<proteinExistence type="predicted"/>
<sequence>MKKLLFLALLSVFLLTACNSPTLSISEIEIVPDKVQEVIDEKYTLQKINVVDKDISYVVFRSKGTVTSDLETQGNTLIIKLDITNQQDNAIKQHVYKLTLDPNLDTIDIHINGKSTSIDNVAGIKEGN</sequence>
<accession>A0ABV1MZ38</accession>
<evidence type="ECO:0000313" key="2">
    <source>
        <dbReference type="EMBL" id="MEQ6357767.1"/>
    </source>
</evidence>
<dbReference type="PROSITE" id="PS51257">
    <property type="entry name" value="PROKAR_LIPOPROTEIN"/>
    <property type="match status" value="1"/>
</dbReference>
<evidence type="ECO:0000313" key="3">
    <source>
        <dbReference type="Proteomes" id="UP001478862"/>
    </source>
</evidence>
<protein>
    <submittedName>
        <fullName evidence="2">Peptidylprolyl isomerase</fullName>
    </submittedName>
</protein>
<organism evidence="2 3">
    <name type="scientific">Lysinibacillus zambalensis</name>
    <dbReference type="NCBI Taxonomy" id="3160866"/>
    <lineage>
        <taxon>Bacteria</taxon>
        <taxon>Bacillati</taxon>
        <taxon>Bacillota</taxon>
        <taxon>Bacilli</taxon>
        <taxon>Bacillales</taxon>
        <taxon>Bacillaceae</taxon>
        <taxon>Lysinibacillus</taxon>
    </lineage>
</organism>
<keyword evidence="1" id="KW-0732">Signal</keyword>
<feature type="chain" id="PRO_5045059737" evidence="1">
    <location>
        <begin position="18"/>
        <end position="128"/>
    </location>
</feature>